<dbReference type="Gene3D" id="1.50.10.10">
    <property type="match status" value="1"/>
</dbReference>
<dbReference type="OrthoDB" id="181472at2"/>
<gene>
    <name evidence="1" type="ORF">HMPREF9447_05319</name>
</gene>
<evidence type="ECO:0000313" key="2">
    <source>
        <dbReference type="Proteomes" id="UP000009872"/>
    </source>
</evidence>
<dbReference type="PIRSF" id="PIRSF028846">
    <property type="entry name" value="UCP028846"/>
    <property type="match status" value="1"/>
</dbReference>
<accession>K9DW69</accession>
<dbReference type="InterPro" id="IPR008313">
    <property type="entry name" value="GH125"/>
</dbReference>
<sequence length="482" mass="55143">MNRRNFIKRVGLLGAGYALNKSMVFAHSGNSLESDSLTLFPAVRRVPSERHFKSPAIEKAIDTFKKKVKNKELGWLFENCFPNTLDTTIYYSEKNGRPDTYVITGDIDAMWLRDSSAQVYPYLDFMSEDKKLQQMIAGVINKQTTFILKDPYANAFYDDDKKYTRWTSDHTEMKPGIHERKYELDSLCYPIRLAYGYWKKTNDASPFDTQWKEAIKAILKVCKEQQRKDGNGSYSFRRTSEWAIDAVPMGGVGYKTNPVGLICSTFRPSDDATIFPFLIPSNFFAVASLKQASEMVRKISKDNVLADELMALSDEVRKALQEYAVVNHPKYGKVYAFEVDGFGSAYLSDDANVPNLLALPYLGGTDRNDPIYENTRRFVWSTDNSFFFKGRMAEGIGGHHIGADMIWPMSIIMRALTSKDGKEIQQCIQTLQHTHAGTGFMHESFHKDDPKKFTRSWFAWANTLFGELLWKTFNENPALLEY</sequence>
<dbReference type="PANTHER" id="PTHR31047:SF0">
    <property type="entry name" value="MEIOTICALLY UP-REGULATED GENE 157 PROTEIN"/>
    <property type="match status" value="1"/>
</dbReference>
<organism evidence="1 2">
    <name type="scientific">Bacteroides oleiciplenus YIT 12058</name>
    <dbReference type="NCBI Taxonomy" id="742727"/>
    <lineage>
        <taxon>Bacteria</taxon>
        <taxon>Pseudomonadati</taxon>
        <taxon>Bacteroidota</taxon>
        <taxon>Bacteroidia</taxon>
        <taxon>Bacteroidales</taxon>
        <taxon>Bacteroidaceae</taxon>
        <taxon>Bacteroides</taxon>
    </lineage>
</organism>
<name>K9DW69_9BACE</name>
<protein>
    <recommendedName>
        <fullName evidence="3">Glycoside hydrolase family 125 protein</fullName>
    </recommendedName>
</protein>
<dbReference type="eggNOG" id="COG3538">
    <property type="taxonomic scope" value="Bacteria"/>
</dbReference>
<dbReference type="SMART" id="SM01149">
    <property type="entry name" value="DUF1237"/>
    <property type="match status" value="1"/>
</dbReference>
<comment type="caution">
    <text evidence="1">The sequence shown here is derived from an EMBL/GenBank/DDBJ whole genome shotgun (WGS) entry which is preliminary data.</text>
</comment>
<dbReference type="HOGENOM" id="CLU_023537_0_1_10"/>
<evidence type="ECO:0008006" key="3">
    <source>
        <dbReference type="Google" id="ProtNLM"/>
    </source>
</evidence>
<dbReference type="InterPro" id="IPR012341">
    <property type="entry name" value="6hp_glycosidase-like_sf"/>
</dbReference>
<dbReference type="Proteomes" id="UP000009872">
    <property type="component" value="Unassembled WGS sequence"/>
</dbReference>
<proteinExistence type="predicted"/>
<dbReference type="SUPFAM" id="SSF48208">
    <property type="entry name" value="Six-hairpin glycosidases"/>
    <property type="match status" value="1"/>
</dbReference>
<dbReference type="AlphaFoldDB" id="K9DW69"/>
<keyword evidence="2" id="KW-1185">Reference proteome</keyword>
<evidence type="ECO:0000313" key="1">
    <source>
        <dbReference type="EMBL" id="EKU87436.1"/>
    </source>
</evidence>
<dbReference type="Pfam" id="PF06824">
    <property type="entry name" value="Glyco_hydro_125"/>
    <property type="match status" value="1"/>
</dbReference>
<dbReference type="GO" id="GO:0005975">
    <property type="term" value="P:carbohydrate metabolic process"/>
    <property type="evidence" value="ECO:0007669"/>
    <property type="project" value="InterPro"/>
</dbReference>
<dbReference type="InterPro" id="IPR008928">
    <property type="entry name" value="6-hairpin_glycosidase_sf"/>
</dbReference>
<dbReference type="EMBL" id="ADLF01000025">
    <property type="protein sequence ID" value="EKU87436.1"/>
    <property type="molecule type" value="Genomic_DNA"/>
</dbReference>
<reference evidence="1 2" key="1">
    <citation type="submission" date="2012-09" db="EMBL/GenBank/DDBJ databases">
        <title>The Genome Sequence of Bacteroides oleiciplenus YIT 12058.</title>
        <authorList>
            <consortium name="The Broad Institute Genome Sequencing Platform"/>
            <person name="Earl A."/>
            <person name="Ward D."/>
            <person name="Feldgarden M."/>
            <person name="Gevers D."/>
            <person name="Morotomi M."/>
            <person name="Walker B."/>
            <person name="Young S.K."/>
            <person name="Zeng Q."/>
            <person name="Gargeya S."/>
            <person name="Fitzgerald M."/>
            <person name="Haas B."/>
            <person name="Abouelleil A."/>
            <person name="Alvarado L."/>
            <person name="Arachchi H.M."/>
            <person name="Berlin A.M."/>
            <person name="Chapman S.B."/>
            <person name="Goldberg J."/>
            <person name="Griggs A."/>
            <person name="Gujja S."/>
            <person name="Hansen M."/>
            <person name="Howarth C."/>
            <person name="Imamovic A."/>
            <person name="Larimer J."/>
            <person name="McCowen C."/>
            <person name="Montmayeur A."/>
            <person name="Murphy C."/>
            <person name="Neiman D."/>
            <person name="Pearson M."/>
            <person name="Priest M."/>
            <person name="Roberts A."/>
            <person name="Saif S."/>
            <person name="Shea T."/>
            <person name="Sisk P."/>
            <person name="Sykes S."/>
            <person name="Wortman J."/>
            <person name="Nusbaum C."/>
            <person name="Birren B."/>
        </authorList>
    </citation>
    <scope>NUCLEOTIDE SEQUENCE [LARGE SCALE GENOMIC DNA]</scope>
    <source>
        <strain evidence="1 2">YIT 12058</strain>
    </source>
</reference>
<dbReference type="PATRIC" id="fig|742727.4.peg.5437"/>
<dbReference type="STRING" id="742727.HMPREF9447_05319"/>
<dbReference type="PANTHER" id="PTHR31047">
    <property type="entry name" value="MEIOTICALLY UP-REGULATED GENE 157 PROTEIN"/>
    <property type="match status" value="1"/>
</dbReference>
<dbReference type="RefSeq" id="WP_009132681.1">
    <property type="nucleotide sequence ID" value="NZ_JH992947.1"/>
</dbReference>